<gene>
    <name evidence="2" type="ORF">GALL_408130</name>
</gene>
<organism evidence="2">
    <name type="scientific">mine drainage metagenome</name>
    <dbReference type="NCBI Taxonomy" id="410659"/>
    <lineage>
        <taxon>unclassified sequences</taxon>
        <taxon>metagenomes</taxon>
        <taxon>ecological metagenomes</taxon>
    </lineage>
</organism>
<feature type="region of interest" description="Disordered" evidence="1">
    <location>
        <begin position="185"/>
        <end position="211"/>
    </location>
</feature>
<accession>A0A1J5Q2F5</accession>
<protein>
    <submittedName>
        <fullName evidence="2">Uncharacterized protein</fullName>
    </submittedName>
</protein>
<name>A0A1J5Q2F5_9ZZZZ</name>
<sequence>MLNAIFLEHGYTPVPLPEDLDPLWIQEIAAVYLQPEWNWVAKSWASGDATWARRLVAWIHRYHGDDIGVELNIARDQMGLSDMQIYSLLSRGEGSYKSAALGNSAPIEYTTTNTKHAFSPKPKSIRIMACPHCGSRELPHILRVPELPDGLLCSTCRRPPASKIIFPVEYLLPWVGPNQGKRKIKTAEQDKTRTPAGTQQITFRIPPRRPK</sequence>
<reference evidence="2" key="1">
    <citation type="submission" date="2016-10" db="EMBL/GenBank/DDBJ databases">
        <title>Sequence of Gallionella enrichment culture.</title>
        <authorList>
            <person name="Poehlein A."/>
            <person name="Muehling M."/>
            <person name="Daniel R."/>
        </authorList>
    </citation>
    <scope>NUCLEOTIDE SEQUENCE</scope>
</reference>
<dbReference type="AlphaFoldDB" id="A0A1J5Q2F5"/>
<dbReference type="EMBL" id="MLJW01001603">
    <property type="protein sequence ID" value="OIQ77490.1"/>
    <property type="molecule type" value="Genomic_DNA"/>
</dbReference>
<evidence type="ECO:0000256" key="1">
    <source>
        <dbReference type="SAM" id="MobiDB-lite"/>
    </source>
</evidence>
<proteinExistence type="predicted"/>
<comment type="caution">
    <text evidence="2">The sequence shown here is derived from an EMBL/GenBank/DDBJ whole genome shotgun (WGS) entry which is preliminary data.</text>
</comment>
<evidence type="ECO:0000313" key="2">
    <source>
        <dbReference type="EMBL" id="OIQ77490.1"/>
    </source>
</evidence>